<accession>A0A8S3XH56</accession>
<feature type="compositionally biased region" description="Basic residues" evidence="1">
    <location>
        <begin position="166"/>
        <end position="184"/>
    </location>
</feature>
<gene>
    <name evidence="3" type="ORF">PAPOLLO_LOCUS17864</name>
</gene>
<dbReference type="OrthoDB" id="10262320at2759"/>
<evidence type="ECO:0000313" key="4">
    <source>
        <dbReference type="Proteomes" id="UP000691718"/>
    </source>
</evidence>
<evidence type="ECO:0000259" key="2">
    <source>
        <dbReference type="PROSITE" id="PS51029"/>
    </source>
</evidence>
<feature type="region of interest" description="Disordered" evidence="1">
    <location>
        <begin position="251"/>
        <end position="272"/>
    </location>
</feature>
<dbReference type="Proteomes" id="UP000691718">
    <property type="component" value="Unassembled WGS sequence"/>
</dbReference>
<dbReference type="PROSITE" id="PS51029">
    <property type="entry name" value="MADF"/>
    <property type="match status" value="1"/>
</dbReference>
<name>A0A8S3XH56_PARAO</name>
<feature type="domain" description="MADF" evidence="2">
    <location>
        <begin position="41"/>
        <end position="127"/>
    </location>
</feature>
<feature type="compositionally biased region" description="Acidic residues" evidence="1">
    <location>
        <begin position="149"/>
        <end position="162"/>
    </location>
</feature>
<keyword evidence="4" id="KW-1185">Reference proteome</keyword>
<dbReference type="SMART" id="SM00595">
    <property type="entry name" value="MADF"/>
    <property type="match status" value="1"/>
</dbReference>
<dbReference type="PANTHER" id="PTHR12243">
    <property type="entry name" value="MADF DOMAIN TRANSCRIPTION FACTOR"/>
    <property type="match status" value="1"/>
</dbReference>
<reference evidence="3" key="1">
    <citation type="submission" date="2021-04" db="EMBL/GenBank/DDBJ databases">
        <authorList>
            <person name="Tunstrom K."/>
        </authorList>
    </citation>
    <scope>NUCLEOTIDE SEQUENCE</scope>
</reference>
<dbReference type="PANTHER" id="PTHR12243:SF67">
    <property type="entry name" value="COREPRESSOR OF PANGOLIN, ISOFORM A-RELATED"/>
    <property type="match status" value="1"/>
</dbReference>
<dbReference type="Pfam" id="PF02944">
    <property type="entry name" value="BESS"/>
    <property type="match status" value="1"/>
</dbReference>
<protein>
    <submittedName>
        <fullName evidence="3">(apollo) hypothetical protein</fullName>
    </submittedName>
</protein>
<organism evidence="3 4">
    <name type="scientific">Parnassius apollo</name>
    <name type="common">Apollo butterfly</name>
    <name type="synonym">Papilio apollo</name>
    <dbReference type="NCBI Taxonomy" id="110799"/>
    <lineage>
        <taxon>Eukaryota</taxon>
        <taxon>Metazoa</taxon>
        <taxon>Ecdysozoa</taxon>
        <taxon>Arthropoda</taxon>
        <taxon>Hexapoda</taxon>
        <taxon>Insecta</taxon>
        <taxon>Pterygota</taxon>
        <taxon>Neoptera</taxon>
        <taxon>Endopterygota</taxon>
        <taxon>Lepidoptera</taxon>
        <taxon>Glossata</taxon>
        <taxon>Ditrysia</taxon>
        <taxon>Papilionoidea</taxon>
        <taxon>Papilionidae</taxon>
        <taxon>Parnassiinae</taxon>
        <taxon>Parnassini</taxon>
        <taxon>Parnassius</taxon>
        <taxon>Parnassius</taxon>
    </lineage>
</organism>
<evidence type="ECO:0000313" key="3">
    <source>
        <dbReference type="EMBL" id="CAG5023094.1"/>
    </source>
</evidence>
<comment type="caution">
    <text evidence="3">The sequence shown here is derived from an EMBL/GenBank/DDBJ whole genome shotgun (WGS) entry which is preliminary data.</text>
</comment>
<feature type="region of interest" description="Disordered" evidence="1">
    <location>
        <begin position="137"/>
        <end position="191"/>
    </location>
</feature>
<dbReference type="EMBL" id="CAJQZP010001151">
    <property type="protein sequence ID" value="CAG5023094.1"/>
    <property type="molecule type" value="Genomic_DNA"/>
</dbReference>
<feature type="compositionally biased region" description="Basic and acidic residues" evidence="1">
    <location>
        <begin position="254"/>
        <end position="264"/>
    </location>
</feature>
<dbReference type="InterPro" id="IPR039353">
    <property type="entry name" value="TF_Adf1"/>
</dbReference>
<dbReference type="InterPro" id="IPR006578">
    <property type="entry name" value="MADF-dom"/>
</dbReference>
<feature type="compositionally biased region" description="Basic and acidic residues" evidence="1">
    <location>
        <begin position="138"/>
        <end position="148"/>
    </location>
</feature>
<evidence type="ECO:0000256" key="1">
    <source>
        <dbReference type="SAM" id="MobiDB-lite"/>
    </source>
</evidence>
<dbReference type="InterPro" id="IPR004210">
    <property type="entry name" value="BESS_motif"/>
</dbReference>
<dbReference type="AlphaFoldDB" id="A0A8S3XH56"/>
<dbReference type="Pfam" id="PF10545">
    <property type="entry name" value="MADF_DNA_bdg"/>
    <property type="match status" value="1"/>
</dbReference>
<dbReference type="GO" id="GO:0003677">
    <property type="term" value="F:DNA binding"/>
    <property type="evidence" value="ECO:0007669"/>
    <property type="project" value="InterPro"/>
</dbReference>
<sequence>MANDRATIGPTRRNATTGDVAALRRIPPSTAMLFSEKLDLKLIKFVKENPVLYDYNNVKYMDFNAREVAWQKIGDELKRPAVDCKVRWINIRDVYRRILRKSICNQEQRTKKYKYENELAFMRPFYKDVFVQNGDFESDSKSNDHGNDDGYDDVPNSDDEDEKPIRKLKTKKSCKSSTKKKKKRSYEVEEKPTDITFNESTLSSDFDPTDPVDAFLMSIGSTLKTFSPYHLNLAKSKIFAVVQEHDLQQIMQKQRPEGSSHEDITTNSVFMQ</sequence>
<proteinExistence type="predicted"/>